<dbReference type="Pfam" id="PF05368">
    <property type="entry name" value="NmrA"/>
    <property type="match status" value="1"/>
</dbReference>
<evidence type="ECO:0000313" key="4">
    <source>
        <dbReference type="EMBL" id="KAK2769791.1"/>
    </source>
</evidence>
<dbReference type="SUPFAM" id="SSF51735">
    <property type="entry name" value="NAD(P)-binding Rossmann-fold domains"/>
    <property type="match status" value="1"/>
</dbReference>
<dbReference type="InterPro" id="IPR051609">
    <property type="entry name" value="NmrA/Isoflavone_reductase-like"/>
</dbReference>
<evidence type="ECO:0000256" key="2">
    <source>
        <dbReference type="ARBA" id="ARBA00023002"/>
    </source>
</evidence>
<dbReference type="Gene3D" id="3.90.25.10">
    <property type="entry name" value="UDP-galactose 4-epimerase, domain 1"/>
    <property type="match status" value="1"/>
</dbReference>
<keyword evidence="2" id="KW-0560">Oxidoreductase</keyword>
<dbReference type="PANTHER" id="PTHR47706:SF9">
    <property type="entry name" value="NMRA-LIKE DOMAIN-CONTAINING PROTEIN-RELATED"/>
    <property type="match status" value="1"/>
</dbReference>
<keyword evidence="1" id="KW-0521">NADP</keyword>
<dbReference type="InterPro" id="IPR036291">
    <property type="entry name" value="NAD(P)-bd_dom_sf"/>
</dbReference>
<protein>
    <submittedName>
        <fullName evidence="4">Classes i and ii family protein</fullName>
    </submittedName>
</protein>
<evidence type="ECO:0000256" key="1">
    <source>
        <dbReference type="ARBA" id="ARBA00022857"/>
    </source>
</evidence>
<organism evidence="4 5">
    <name type="scientific">Colletotrichum kahawae</name>
    <name type="common">Coffee berry disease fungus</name>
    <dbReference type="NCBI Taxonomy" id="34407"/>
    <lineage>
        <taxon>Eukaryota</taxon>
        <taxon>Fungi</taxon>
        <taxon>Dikarya</taxon>
        <taxon>Ascomycota</taxon>
        <taxon>Pezizomycotina</taxon>
        <taxon>Sordariomycetes</taxon>
        <taxon>Hypocreomycetidae</taxon>
        <taxon>Glomerellales</taxon>
        <taxon>Glomerellaceae</taxon>
        <taxon>Colletotrichum</taxon>
        <taxon>Colletotrichum gloeosporioides species complex</taxon>
    </lineage>
</organism>
<evidence type="ECO:0000313" key="5">
    <source>
        <dbReference type="Proteomes" id="UP001281614"/>
    </source>
</evidence>
<dbReference type="AlphaFoldDB" id="A0AAE0DBM5"/>
<dbReference type="PANTHER" id="PTHR47706">
    <property type="entry name" value="NMRA-LIKE FAMILY PROTEIN"/>
    <property type="match status" value="1"/>
</dbReference>
<sequence length="331" mass="36767">MASESITVGVIGATGKTGQSVVDGLLGSDINFAVISLTRQSSVGSAANQQLKDRGVQVSGYDLDGPRETLVAQLRGIDVLISCITWEHLHQQLPWIDAAKSASVKRFVPSEWVGPAPRGVIDIKDQKLKILGAIQRAGLPYTIIDVGCWFQVFVPKIPSGKSDHAHKKYIDHRIVEDGNQQFAITDMTDVGKYVAQIIGDDRTLNRRVLAYTEVLSMNGIWDTMARISGEEPPKDYVSEAELHEIIETSGRRLKESPESATHPSNIMDIAQYNMGQYRLSWCIRGDNTPEYADYLGYLDFWKLFPNFEKGRTLEKFFQDIINGGSPGYIMA</sequence>
<reference evidence="4" key="1">
    <citation type="submission" date="2023-02" db="EMBL/GenBank/DDBJ databases">
        <title>Colletotrichum kahawae CIFC_Que2 genome sequencing and assembly.</title>
        <authorList>
            <person name="Baroncelli R."/>
        </authorList>
    </citation>
    <scope>NUCLEOTIDE SEQUENCE</scope>
    <source>
        <strain evidence="4">CIFC_Que2</strain>
    </source>
</reference>
<dbReference type="EMBL" id="VYYT01000105">
    <property type="protein sequence ID" value="KAK2769791.1"/>
    <property type="molecule type" value="Genomic_DNA"/>
</dbReference>
<proteinExistence type="predicted"/>
<dbReference type="Proteomes" id="UP001281614">
    <property type="component" value="Unassembled WGS sequence"/>
</dbReference>
<comment type="caution">
    <text evidence="4">The sequence shown here is derived from an EMBL/GenBank/DDBJ whole genome shotgun (WGS) entry which is preliminary data.</text>
</comment>
<keyword evidence="5" id="KW-1185">Reference proteome</keyword>
<accession>A0AAE0DBM5</accession>
<evidence type="ECO:0000259" key="3">
    <source>
        <dbReference type="Pfam" id="PF05368"/>
    </source>
</evidence>
<dbReference type="InterPro" id="IPR008030">
    <property type="entry name" value="NmrA-like"/>
</dbReference>
<feature type="domain" description="NmrA-like" evidence="3">
    <location>
        <begin position="7"/>
        <end position="247"/>
    </location>
</feature>
<dbReference type="Gene3D" id="3.40.50.720">
    <property type="entry name" value="NAD(P)-binding Rossmann-like Domain"/>
    <property type="match status" value="1"/>
</dbReference>
<gene>
    <name evidence="4" type="ORF">CKAH01_14986</name>
</gene>
<name>A0AAE0DBM5_COLKA</name>
<dbReference type="GO" id="GO:0016491">
    <property type="term" value="F:oxidoreductase activity"/>
    <property type="evidence" value="ECO:0007669"/>
    <property type="project" value="UniProtKB-KW"/>
</dbReference>